<evidence type="ECO:0000256" key="2">
    <source>
        <dbReference type="ARBA" id="ARBA00005636"/>
    </source>
</evidence>
<evidence type="ECO:0000259" key="8">
    <source>
        <dbReference type="SMART" id="SM01382"/>
    </source>
</evidence>
<dbReference type="InterPro" id="IPR014726">
    <property type="entry name" value="Ribosomal_uL2_dom3"/>
</dbReference>
<dbReference type="Proteomes" id="UP000789595">
    <property type="component" value="Unassembled WGS sequence"/>
</dbReference>
<dbReference type="PANTHER" id="PTHR13691:SF16">
    <property type="entry name" value="LARGE RIBOSOMAL SUBUNIT PROTEIN UL2"/>
    <property type="match status" value="1"/>
</dbReference>
<dbReference type="Gene3D" id="2.40.50.140">
    <property type="entry name" value="Nucleic acid-binding proteins"/>
    <property type="match status" value="2"/>
</dbReference>
<sequence>MGKTIRGARKGKNSIFTAHTRLRKGPVRLRKIDYAEKCAGRVPLSRLFDRPIGATAARQIPVLKVTEGYVKGVVKAIVHESGRGAPIAKVQFQNAYRYQRDTELFVAAEGMHEGAFVYCGAKAQLAVGNVLPLKAIPEGTVVCNVEAKLVRGPRPLLFNPTDWRNGSASDSSPEGYGDRGAFARCSGDYAVVVTHDEEKGTTKLRLPSGGKKSVKSVCRAMVGIVAGGGRTDKPMLKAGRAYHKYRVKRNEWPKVRGVAMNPVEHPHGGGNHQHIGHPSTTRRDDVAGKKVGLIAARRTGRLRGIKKTAVDKD</sequence>
<dbReference type="InterPro" id="IPR002171">
    <property type="entry name" value="Ribosomal_uL2"/>
</dbReference>
<evidence type="ECO:0000259" key="9">
    <source>
        <dbReference type="SMART" id="SM01383"/>
    </source>
</evidence>
<evidence type="ECO:0000313" key="11">
    <source>
        <dbReference type="Proteomes" id="UP000789595"/>
    </source>
</evidence>
<feature type="domain" description="Large ribosomal subunit protein uL2 C-terminal" evidence="8">
    <location>
        <begin position="125"/>
        <end position="287"/>
    </location>
</feature>
<comment type="caution">
    <text evidence="10">The sequence shown here is derived from an EMBL/GenBank/DDBJ whole genome shotgun (WGS) entry which is preliminary data.</text>
</comment>
<dbReference type="SUPFAM" id="SSF50104">
    <property type="entry name" value="Translation proteins SH3-like domain"/>
    <property type="match status" value="1"/>
</dbReference>
<evidence type="ECO:0000256" key="5">
    <source>
        <dbReference type="ARBA" id="ARBA00022980"/>
    </source>
</evidence>
<dbReference type="InterPro" id="IPR012340">
    <property type="entry name" value="NA-bd_OB-fold"/>
</dbReference>
<organism evidence="10 11">
    <name type="scientific">Pelagomonas calceolata</name>
    <dbReference type="NCBI Taxonomy" id="35677"/>
    <lineage>
        <taxon>Eukaryota</taxon>
        <taxon>Sar</taxon>
        <taxon>Stramenopiles</taxon>
        <taxon>Ochrophyta</taxon>
        <taxon>Pelagophyceae</taxon>
        <taxon>Pelagomonadales</taxon>
        <taxon>Pelagomonadaceae</taxon>
        <taxon>Pelagomonas</taxon>
    </lineage>
</organism>
<evidence type="ECO:0000256" key="4">
    <source>
        <dbReference type="ARBA" id="ARBA00022640"/>
    </source>
</evidence>
<name>A0A8J2T131_9STRA</name>
<feature type="domain" description="Large ribosomal subunit protein uL2 RNA-binding" evidence="9">
    <location>
        <begin position="11"/>
        <end position="119"/>
    </location>
</feature>
<evidence type="ECO:0008006" key="12">
    <source>
        <dbReference type="Google" id="ProtNLM"/>
    </source>
</evidence>
<dbReference type="EMBL" id="CAKKNE010000005">
    <property type="protein sequence ID" value="CAH0378244.1"/>
    <property type="molecule type" value="Genomic_DNA"/>
</dbReference>
<reference evidence="10" key="1">
    <citation type="submission" date="2021-11" db="EMBL/GenBank/DDBJ databases">
        <authorList>
            <consortium name="Genoscope - CEA"/>
            <person name="William W."/>
        </authorList>
    </citation>
    <scope>NUCLEOTIDE SEQUENCE</scope>
</reference>
<dbReference type="PROSITE" id="PS00467">
    <property type="entry name" value="RIBOSOMAL_L2"/>
    <property type="match status" value="1"/>
</dbReference>
<evidence type="ECO:0000256" key="3">
    <source>
        <dbReference type="ARBA" id="ARBA00022528"/>
    </source>
</evidence>
<keyword evidence="3" id="KW-0150">Chloroplast</keyword>
<dbReference type="SMART" id="SM01382">
    <property type="entry name" value="Ribosomal_L2_C"/>
    <property type="match status" value="1"/>
</dbReference>
<dbReference type="PANTHER" id="PTHR13691">
    <property type="entry name" value="RIBOSOMAL PROTEIN L2"/>
    <property type="match status" value="1"/>
</dbReference>
<comment type="similarity">
    <text evidence="2">Belongs to the universal ribosomal protein uL2 family.</text>
</comment>
<dbReference type="GO" id="GO:0003723">
    <property type="term" value="F:RNA binding"/>
    <property type="evidence" value="ECO:0007669"/>
    <property type="project" value="TreeGrafter"/>
</dbReference>
<dbReference type="SMART" id="SM01383">
    <property type="entry name" value="Ribosomal_L2"/>
    <property type="match status" value="1"/>
</dbReference>
<dbReference type="GO" id="GO:0003735">
    <property type="term" value="F:structural constituent of ribosome"/>
    <property type="evidence" value="ECO:0007669"/>
    <property type="project" value="InterPro"/>
</dbReference>
<evidence type="ECO:0000313" key="10">
    <source>
        <dbReference type="EMBL" id="CAH0378244.1"/>
    </source>
</evidence>
<keyword evidence="11" id="KW-1185">Reference proteome</keyword>
<evidence type="ECO:0000256" key="6">
    <source>
        <dbReference type="ARBA" id="ARBA00023274"/>
    </source>
</evidence>
<keyword evidence="4" id="KW-0934">Plastid</keyword>
<dbReference type="Gene3D" id="2.30.30.30">
    <property type="match status" value="2"/>
</dbReference>
<dbReference type="InterPro" id="IPR008991">
    <property type="entry name" value="Translation_prot_SH3-like_sf"/>
</dbReference>
<keyword evidence="6" id="KW-0687">Ribonucleoprotein</keyword>
<dbReference type="GO" id="GO:0002181">
    <property type="term" value="P:cytoplasmic translation"/>
    <property type="evidence" value="ECO:0007669"/>
    <property type="project" value="TreeGrafter"/>
</dbReference>
<gene>
    <name evidence="10" type="ORF">PECAL_5P27600</name>
</gene>
<comment type="subcellular location">
    <subcellularLocation>
        <location evidence="1">Plastid</location>
        <location evidence="1">Chloroplast</location>
    </subcellularLocation>
</comment>
<feature type="region of interest" description="Disordered" evidence="7">
    <location>
        <begin position="267"/>
        <end position="288"/>
    </location>
</feature>
<accession>A0A8J2T131</accession>
<dbReference type="FunFam" id="4.10.950.10:FF:000002">
    <property type="entry name" value="60S ribosomal protein L2"/>
    <property type="match status" value="1"/>
</dbReference>
<keyword evidence="5" id="KW-0689">Ribosomal protein</keyword>
<dbReference type="SUPFAM" id="SSF50249">
    <property type="entry name" value="Nucleic acid-binding proteins"/>
    <property type="match status" value="1"/>
</dbReference>
<dbReference type="InterPro" id="IPR022669">
    <property type="entry name" value="Ribosomal_uL2_C"/>
</dbReference>
<dbReference type="OrthoDB" id="10267824at2759"/>
<dbReference type="PIRSF" id="PIRSF002158">
    <property type="entry name" value="Ribosomal_L2"/>
    <property type="match status" value="1"/>
</dbReference>
<dbReference type="Gene3D" id="4.10.950.10">
    <property type="entry name" value="Ribosomal protein L2, domain 3"/>
    <property type="match status" value="1"/>
</dbReference>
<dbReference type="GO" id="GO:0009507">
    <property type="term" value="C:chloroplast"/>
    <property type="evidence" value="ECO:0007669"/>
    <property type="project" value="UniProtKB-SubCell"/>
</dbReference>
<dbReference type="InterPro" id="IPR022666">
    <property type="entry name" value="Ribosomal_uL2_RNA-bd_dom"/>
</dbReference>
<dbReference type="Pfam" id="PF03947">
    <property type="entry name" value="Ribosomal_L2_C"/>
    <property type="match status" value="1"/>
</dbReference>
<dbReference type="GO" id="GO:0022625">
    <property type="term" value="C:cytosolic large ribosomal subunit"/>
    <property type="evidence" value="ECO:0007669"/>
    <property type="project" value="TreeGrafter"/>
</dbReference>
<dbReference type="InterPro" id="IPR014722">
    <property type="entry name" value="Rib_uL2_dom2"/>
</dbReference>
<evidence type="ECO:0000256" key="7">
    <source>
        <dbReference type="SAM" id="MobiDB-lite"/>
    </source>
</evidence>
<dbReference type="Pfam" id="PF00181">
    <property type="entry name" value="Ribosomal_L2_N"/>
    <property type="match status" value="1"/>
</dbReference>
<evidence type="ECO:0000256" key="1">
    <source>
        <dbReference type="ARBA" id="ARBA00004229"/>
    </source>
</evidence>
<dbReference type="AlphaFoldDB" id="A0A8J2T131"/>
<proteinExistence type="inferred from homology"/>
<dbReference type="InterPro" id="IPR022671">
    <property type="entry name" value="Ribosomal_uL2_CS"/>
</dbReference>
<protein>
    <recommendedName>
        <fullName evidence="12">Ribosomal protein L2 C-terminal domain-containing protein</fullName>
    </recommendedName>
</protein>